<dbReference type="SUPFAM" id="SSF56925">
    <property type="entry name" value="OMPA-like"/>
    <property type="match status" value="1"/>
</dbReference>
<evidence type="ECO:0000256" key="1">
    <source>
        <dbReference type="ARBA" id="ARBA00004442"/>
    </source>
</evidence>
<dbReference type="InterPro" id="IPR027385">
    <property type="entry name" value="Beta-barrel_OMP"/>
</dbReference>
<feature type="signal peptide" evidence="6">
    <location>
        <begin position="1"/>
        <end position="19"/>
    </location>
</feature>
<evidence type="ECO:0000256" key="3">
    <source>
        <dbReference type="ARBA" id="ARBA00023136"/>
    </source>
</evidence>
<dbReference type="InterPro" id="IPR011250">
    <property type="entry name" value="OMP/PagP_B-barrel"/>
</dbReference>
<dbReference type="Proteomes" id="UP000034832">
    <property type="component" value="Unassembled WGS sequence"/>
</dbReference>
<comment type="similarity">
    <text evidence="5">Belongs to the Omp25/RopB family.</text>
</comment>
<evidence type="ECO:0000256" key="6">
    <source>
        <dbReference type="SAM" id="SignalP"/>
    </source>
</evidence>
<proteinExistence type="inferred from homology"/>
<dbReference type="Gene3D" id="2.40.160.20">
    <property type="match status" value="1"/>
</dbReference>
<dbReference type="PANTHER" id="PTHR34001:SF3">
    <property type="entry name" value="BLL7405 PROTEIN"/>
    <property type="match status" value="1"/>
</dbReference>
<reference evidence="8" key="1">
    <citation type="submission" date="2019-04" db="EMBL/GenBank/DDBJ databases">
        <title>Whole genome sequencing of cave bacteria.</title>
        <authorList>
            <person name="Gan H.M."/>
            <person name="Barton H."/>
            <person name="Savka M.A."/>
        </authorList>
    </citation>
    <scope>NUCLEOTIDE SEQUENCE [LARGE SCALE GENOMIC DNA]</scope>
    <source>
        <strain evidence="8">LC387</strain>
    </source>
</reference>
<evidence type="ECO:0000256" key="4">
    <source>
        <dbReference type="ARBA" id="ARBA00023237"/>
    </source>
</evidence>
<feature type="domain" description="Outer membrane protein beta-barrel" evidence="7">
    <location>
        <begin position="40"/>
        <end position="268"/>
    </location>
</feature>
<keyword evidence="4" id="KW-0998">Cell outer membrane</keyword>
<keyword evidence="9" id="KW-1185">Reference proteome</keyword>
<comment type="caution">
    <text evidence="8">The sequence shown here is derived from an EMBL/GenBank/DDBJ whole genome shotgun (WGS) entry which is preliminary data.</text>
</comment>
<dbReference type="AlphaFoldDB" id="A0A4U6BNR3"/>
<accession>A0A4U6BNR3</accession>
<dbReference type="GO" id="GO:0009279">
    <property type="term" value="C:cell outer membrane"/>
    <property type="evidence" value="ECO:0007669"/>
    <property type="project" value="UniProtKB-SubCell"/>
</dbReference>
<protein>
    <submittedName>
        <fullName evidence="8">Porin family protein</fullName>
    </submittedName>
</protein>
<evidence type="ECO:0000256" key="5">
    <source>
        <dbReference type="ARBA" id="ARBA00038306"/>
    </source>
</evidence>
<keyword evidence="3" id="KW-0472">Membrane</keyword>
<dbReference type="InterPro" id="IPR051692">
    <property type="entry name" value="OMP-like"/>
</dbReference>
<dbReference type="OrthoDB" id="8001404at2"/>
<evidence type="ECO:0000256" key="2">
    <source>
        <dbReference type="ARBA" id="ARBA00022729"/>
    </source>
</evidence>
<sequence length="268" mass="28309">MRRTVLAMALVVAAHGAQAADLPDLPILRGGFNDGVIPRWQGFYVGGQAGTGSSDMNFAGTTQDIVAKLLVNTAIENVGRVSEWPVMGKKSQRGNGAGGFVGYNSQWDDVVLGIEASYMHGNFGGSDSGTISRFFDAGGSTNFVDYTASSSFKIKDMGSIRARAGYAWGAFLPYAFGGVSLGRADVFKSATVSGTQVQIAPPNTVVPFSVSQTEGQSNRFIYGYAAGLGVDVMLAGGLFMRGEWEYLKFVGPIDTSINTVRGGLGYRF</sequence>
<name>A0A4U6BNR3_9BRAD</name>
<dbReference type="Pfam" id="PF13505">
    <property type="entry name" value="OMP_b-brl"/>
    <property type="match status" value="1"/>
</dbReference>
<organism evidence="8 9">
    <name type="scientific">Afipia massiliensis</name>
    <dbReference type="NCBI Taxonomy" id="211460"/>
    <lineage>
        <taxon>Bacteria</taxon>
        <taxon>Pseudomonadati</taxon>
        <taxon>Pseudomonadota</taxon>
        <taxon>Alphaproteobacteria</taxon>
        <taxon>Hyphomicrobiales</taxon>
        <taxon>Nitrobacteraceae</taxon>
        <taxon>Afipia</taxon>
    </lineage>
</organism>
<dbReference type="PANTHER" id="PTHR34001">
    <property type="entry name" value="BLL7405 PROTEIN"/>
    <property type="match status" value="1"/>
</dbReference>
<evidence type="ECO:0000313" key="8">
    <source>
        <dbReference type="EMBL" id="TKT71992.1"/>
    </source>
</evidence>
<evidence type="ECO:0000313" key="9">
    <source>
        <dbReference type="Proteomes" id="UP000034832"/>
    </source>
</evidence>
<dbReference type="EMBL" id="LBIA02000001">
    <property type="protein sequence ID" value="TKT71992.1"/>
    <property type="molecule type" value="Genomic_DNA"/>
</dbReference>
<keyword evidence="2 6" id="KW-0732">Signal</keyword>
<dbReference type="RefSeq" id="WP_046827486.1">
    <property type="nucleotide sequence ID" value="NZ_LBIA02000001.1"/>
</dbReference>
<evidence type="ECO:0000259" key="7">
    <source>
        <dbReference type="Pfam" id="PF13505"/>
    </source>
</evidence>
<feature type="chain" id="PRO_5020807690" evidence="6">
    <location>
        <begin position="20"/>
        <end position="268"/>
    </location>
</feature>
<dbReference type="STRING" id="211460.YH63_07495"/>
<gene>
    <name evidence="8" type="ORF">YH63_011490</name>
</gene>
<comment type="subcellular location">
    <subcellularLocation>
        <location evidence="1">Cell outer membrane</location>
    </subcellularLocation>
</comment>